<name>A0A2D2CW62_METT3</name>
<sequence length="90" mass="9827">MLQSELLGGASLEALTLLLASSYALAEKVKLWRAGAAVARSDERADLAVEEELIAASARSRRRAEAMRPRGLSHCLSRVETPRIVRIRGQ</sequence>
<keyword evidence="2" id="KW-1185">Reference proteome</keyword>
<organism evidence="1 2">
    <name type="scientific">Methylosinus trichosporium (strain ATCC 35070 / NCIMB 11131 / UNIQEM 75 / OB3b)</name>
    <dbReference type="NCBI Taxonomy" id="595536"/>
    <lineage>
        <taxon>Bacteria</taxon>
        <taxon>Pseudomonadati</taxon>
        <taxon>Pseudomonadota</taxon>
        <taxon>Alphaproteobacteria</taxon>
        <taxon>Hyphomicrobiales</taxon>
        <taxon>Methylocystaceae</taxon>
        <taxon>Methylosinus</taxon>
    </lineage>
</organism>
<dbReference type="AlphaFoldDB" id="A0A2D2CW62"/>
<dbReference type="STRING" id="595536.GCA_000178815_00354"/>
<protein>
    <submittedName>
        <fullName evidence="1">Uncharacterized protein</fullName>
    </submittedName>
</protein>
<proteinExistence type="predicted"/>
<gene>
    <name evidence="1" type="ORF">CQW49_02965</name>
</gene>
<accession>A0A2D2CW62</accession>
<dbReference type="Proteomes" id="UP000230709">
    <property type="component" value="Chromosome"/>
</dbReference>
<evidence type="ECO:0000313" key="2">
    <source>
        <dbReference type="Proteomes" id="UP000230709"/>
    </source>
</evidence>
<dbReference type="KEGG" id="mtw:CQW49_02965"/>
<dbReference type="RefSeq" id="WP_003614963.1">
    <property type="nucleotide sequence ID" value="NZ_ADVE02000001.1"/>
</dbReference>
<evidence type="ECO:0000313" key="1">
    <source>
        <dbReference type="EMBL" id="ATQ66960.1"/>
    </source>
</evidence>
<reference evidence="2" key="1">
    <citation type="submission" date="2017-10" db="EMBL/GenBank/DDBJ databases">
        <title>Completed PacBio SMRT sequence of Methylosinus trichosporium OB3b reveals presence of a third large plasmid.</title>
        <authorList>
            <person name="Charles T.C."/>
            <person name="Lynch M.D.J."/>
            <person name="Heil J.R."/>
            <person name="Cheng J."/>
        </authorList>
    </citation>
    <scope>NUCLEOTIDE SEQUENCE [LARGE SCALE GENOMIC DNA]</scope>
    <source>
        <strain evidence="2">OB3b</strain>
    </source>
</reference>
<dbReference type="EMBL" id="CP023737">
    <property type="protein sequence ID" value="ATQ66960.1"/>
    <property type="molecule type" value="Genomic_DNA"/>
</dbReference>